<dbReference type="AlphaFoldDB" id="A0A6H0ZIC7"/>
<evidence type="ECO:0000313" key="3">
    <source>
        <dbReference type="Proteomes" id="UP000500870"/>
    </source>
</evidence>
<organism evidence="2 3">
    <name type="scientific">Agrobacterium pusense</name>
    <dbReference type="NCBI Taxonomy" id="648995"/>
    <lineage>
        <taxon>Bacteria</taxon>
        <taxon>Pseudomonadati</taxon>
        <taxon>Pseudomonadota</taxon>
        <taxon>Alphaproteobacteria</taxon>
        <taxon>Hyphomicrobiales</taxon>
        <taxon>Rhizobiaceae</taxon>
        <taxon>Rhizobium/Agrobacterium group</taxon>
        <taxon>Agrobacterium</taxon>
    </lineage>
</organism>
<dbReference type="EMBL" id="CP050897">
    <property type="protein sequence ID" value="QIX19893.1"/>
    <property type="molecule type" value="Genomic_DNA"/>
</dbReference>
<dbReference type="Proteomes" id="UP000500870">
    <property type="component" value="Plasmid unnamed1"/>
</dbReference>
<keyword evidence="1" id="KW-0472">Membrane</keyword>
<reference evidence="2 3" key="1">
    <citation type="submission" date="2020-04" db="EMBL/GenBank/DDBJ databases">
        <title>FDA dAtabase for Regulatory Grade micrObial Sequences (FDA-ARGOS): Supporting development and validation of Infectious Disease Dx tests.</title>
        <authorList>
            <person name="Sciortino C."/>
            <person name="Tallon L."/>
            <person name="Sadzewicz L."/>
            <person name="Vavikolanu K."/>
            <person name="Mehta A."/>
            <person name="Aluvathingal J."/>
            <person name="Nadendla S."/>
            <person name="Nandy P."/>
            <person name="Geyer C."/>
            <person name="Yan Y."/>
            <person name="Sichtig H."/>
        </authorList>
    </citation>
    <scope>NUCLEOTIDE SEQUENCE [LARGE SCALE GENOMIC DNA]</scope>
    <source>
        <strain evidence="2 3">FDAARGOS_633</strain>
        <plasmid evidence="2 3">unnamed1</plasmid>
    </source>
</reference>
<name>A0A6H0ZIC7_9HYPH</name>
<evidence type="ECO:0000313" key="2">
    <source>
        <dbReference type="EMBL" id="QIX19893.1"/>
    </source>
</evidence>
<proteinExistence type="predicted"/>
<geneLocation type="plasmid" evidence="2 3">
    <name>unnamed1</name>
</geneLocation>
<evidence type="ECO:0000256" key="1">
    <source>
        <dbReference type="SAM" id="Phobius"/>
    </source>
</evidence>
<keyword evidence="1" id="KW-1133">Transmembrane helix</keyword>
<gene>
    <name evidence="2" type="ORF">FOB41_02345</name>
</gene>
<accession>A0A6H0ZIC7</accession>
<dbReference type="RefSeq" id="WP_136883662.1">
    <property type="nucleotide sequence ID" value="NZ_CP050897.1"/>
</dbReference>
<keyword evidence="2" id="KW-0614">Plasmid</keyword>
<feature type="transmembrane region" description="Helical" evidence="1">
    <location>
        <begin position="39"/>
        <end position="59"/>
    </location>
</feature>
<protein>
    <submittedName>
        <fullName evidence="2">Uncharacterized protein</fullName>
    </submittedName>
</protein>
<sequence length="60" mass="6436">MDIYSLAITHIRAETRPACMIALGEDRYYSNHTGLRFKAGLLGSIATAAAMIAILGITLP</sequence>
<keyword evidence="1" id="KW-0812">Transmembrane</keyword>